<name>A0AAV2IVU3_KNICA</name>
<sequence>MLEPDAAAAPNTGAAMRIQASGAEQRRKSGDSPERSQLLCLHCQDEMRALCPGTPQRSPRRTLTTRLSSGSADRDPSSGSYNASTGTFYSCVSQITIGFDLGGQVAIEFSHWNSPLTENSANLPSPDTARSEGSALPVLSERLEAVSCPASLSLTPLSTSSQDTICDCSIAPLPHASDPRCQMLPSLPPVCVCGYRNTTHPRLQCSFVLIGSCQTSWLSDWRI</sequence>
<dbReference type="AlphaFoldDB" id="A0AAV2IVU3"/>
<feature type="region of interest" description="Disordered" evidence="1">
    <location>
        <begin position="50"/>
        <end position="81"/>
    </location>
</feature>
<accession>A0AAV2IVU3</accession>
<protein>
    <submittedName>
        <fullName evidence="2">Uncharacterized protein</fullName>
    </submittedName>
</protein>
<gene>
    <name evidence="2" type="ORF">KC01_LOCUS1289</name>
</gene>
<dbReference type="Proteomes" id="UP001497482">
    <property type="component" value="Chromosome 1"/>
</dbReference>
<feature type="region of interest" description="Disordered" evidence="1">
    <location>
        <begin position="1"/>
        <end position="35"/>
    </location>
</feature>
<feature type="compositionally biased region" description="Low complexity" evidence="1">
    <location>
        <begin position="1"/>
        <end position="15"/>
    </location>
</feature>
<reference evidence="2 3" key="1">
    <citation type="submission" date="2024-04" db="EMBL/GenBank/DDBJ databases">
        <authorList>
            <person name="Waldvogel A.-M."/>
            <person name="Schoenle A."/>
        </authorList>
    </citation>
    <scope>NUCLEOTIDE SEQUENCE [LARGE SCALE GENOMIC DNA]</scope>
</reference>
<feature type="compositionally biased region" description="Basic and acidic residues" evidence="1">
    <location>
        <begin position="24"/>
        <end position="34"/>
    </location>
</feature>
<evidence type="ECO:0000313" key="2">
    <source>
        <dbReference type="EMBL" id="CAL1568728.1"/>
    </source>
</evidence>
<evidence type="ECO:0000313" key="3">
    <source>
        <dbReference type="Proteomes" id="UP001497482"/>
    </source>
</evidence>
<proteinExistence type="predicted"/>
<keyword evidence="3" id="KW-1185">Reference proteome</keyword>
<feature type="compositionally biased region" description="Low complexity" evidence="1">
    <location>
        <begin position="54"/>
        <end position="71"/>
    </location>
</feature>
<organism evidence="2 3">
    <name type="scientific">Knipowitschia caucasica</name>
    <name type="common">Caucasian dwarf goby</name>
    <name type="synonym">Pomatoschistus caucasicus</name>
    <dbReference type="NCBI Taxonomy" id="637954"/>
    <lineage>
        <taxon>Eukaryota</taxon>
        <taxon>Metazoa</taxon>
        <taxon>Chordata</taxon>
        <taxon>Craniata</taxon>
        <taxon>Vertebrata</taxon>
        <taxon>Euteleostomi</taxon>
        <taxon>Actinopterygii</taxon>
        <taxon>Neopterygii</taxon>
        <taxon>Teleostei</taxon>
        <taxon>Neoteleostei</taxon>
        <taxon>Acanthomorphata</taxon>
        <taxon>Gobiaria</taxon>
        <taxon>Gobiiformes</taxon>
        <taxon>Gobioidei</taxon>
        <taxon>Gobiidae</taxon>
        <taxon>Gobiinae</taxon>
        <taxon>Knipowitschia</taxon>
    </lineage>
</organism>
<evidence type="ECO:0000256" key="1">
    <source>
        <dbReference type="SAM" id="MobiDB-lite"/>
    </source>
</evidence>
<dbReference type="EMBL" id="OZ035823">
    <property type="protein sequence ID" value="CAL1568728.1"/>
    <property type="molecule type" value="Genomic_DNA"/>
</dbReference>